<sequence>MVSNEDIIEWYNERFNQPGFFSKKRWPVTINTSLSTGDYVWACETGDDIMKEYFDKFKVDPANFDFEKYWPVEASGFSLFAFCSCSSDYEEPLPLTLQMLADSARACKWLFD</sequence>
<keyword evidence="2" id="KW-1185">Reference proteome</keyword>
<protein>
    <submittedName>
        <fullName evidence="1">DUF1493 family protein</fullName>
    </submittedName>
</protein>
<organism evidence="1 2">
    <name type="scientific">Rahnella victoriana</name>
    <dbReference type="NCBI Taxonomy" id="1510570"/>
    <lineage>
        <taxon>Bacteria</taxon>
        <taxon>Pseudomonadati</taxon>
        <taxon>Pseudomonadota</taxon>
        <taxon>Gammaproteobacteria</taxon>
        <taxon>Enterobacterales</taxon>
        <taxon>Yersiniaceae</taxon>
        <taxon>Rahnella</taxon>
    </lineage>
</organism>
<dbReference type="RefSeq" id="WP_195817989.1">
    <property type="nucleotide sequence ID" value="NZ_JADOBH010000005.1"/>
</dbReference>
<reference evidence="1 2" key="1">
    <citation type="submission" date="2020-11" db="EMBL/GenBank/DDBJ databases">
        <title>Taxonomic investigation of Rahnella spp.</title>
        <authorList>
            <person name="Lee S.D."/>
        </authorList>
    </citation>
    <scope>NUCLEOTIDE SEQUENCE [LARGE SCALE GENOMIC DNA]</scope>
    <source>
        <strain evidence="1 2">SAP-10</strain>
    </source>
</reference>
<comment type="caution">
    <text evidence="1">The sequence shown here is derived from an EMBL/GenBank/DDBJ whole genome shotgun (WGS) entry which is preliminary data.</text>
</comment>
<gene>
    <name evidence="1" type="ORF">IV431_20820</name>
</gene>
<evidence type="ECO:0000313" key="1">
    <source>
        <dbReference type="EMBL" id="MBF7958004.1"/>
    </source>
</evidence>
<dbReference type="EMBL" id="JADOBH010000005">
    <property type="protein sequence ID" value="MBF7958004.1"/>
    <property type="molecule type" value="Genomic_DNA"/>
</dbReference>
<proteinExistence type="predicted"/>
<dbReference type="Pfam" id="PF07377">
    <property type="entry name" value="DUF1493"/>
    <property type="match status" value="1"/>
</dbReference>
<name>A0ABS0DVW4_9GAMM</name>
<accession>A0ABS0DVW4</accession>
<dbReference type="Proteomes" id="UP000600307">
    <property type="component" value="Unassembled WGS sequence"/>
</dbReference>
<evidence type="ECO:0000313" key="2">
    <source>
        <dbReference type="Proteomes" id="UP000600307"/>
    </source>
</evidence>
<dbReference type="InterPro" id="IPR010862">
    <property type="entry name" value="DUF1493"/>
</dbReference>